<dbReference type="GO" id="GO:0016020">
    <property type="term" value="C:membrane"/>
    <property type="evidence" value="ECO:0007669"/>
    <property type="project" value="GOC"/>
</dbReference>
<dbReference type="KEGG" id="rhom:FRIFI_1715"/>
<evidence type="ECO:0000313" key="2">
    <source>
        <dbReference type="EMBL" id="CEI73248.1"/>
    </source>
</evidence>
<dbReference type="Proteomes" id="UP000245695">
    <property type="component" value="Chromosome 1"/>
</dbReference>
<accession>A0A2P2BSA9</accession>
<feature type="domain" description="Endonuclease/exonuclease/phosphatase" evidence="1">
    <location>
        <begin position="4"/>
        <end position="202"/>
    </location>
</feature>
<dbReference type="GO" id="GO:0004527">
    <property type="term" value="F:exonuclease activity"/>
    <property type="evidence" value="ECO:0007669"/>
    <property type="project" value="UniProtKB-KW"/>
</dbReference>
<dbReference type="RefSeq" id="WP_166505619.1">
    <property type="nucleotide sequence ID" value="NZ_JAKNTL010000007.1"/>
</dbReference>
<dbReference type="SUPFAM" id="SSF56219">
    <property type="entry name" value="DNase I-like"/>
    <property type="match status" value="1"/>
</dbReference>
<dbReference type="InterPro" id="IPR036691">
    <property type="entry name" value="Endo/exonu/phosph_ase_sf"/>
</dbReference>
<reference evidence="2 3" key="1">
    <citation type="submission" date="2014-09" db="EMBL/GenBank/DDBJ databases">
        <authorList>
            <person name="Hornung B.V."/>
        </authorList>
    </citation>
    <scope>NUCLEOTIDE SEQUENCE [LARGE SCALE GENOMIC DNA]</scope>
    <source>
        <strain evidence="2 3">FRIFI</strain>
    </source>
</reference>
<evidence type="ECO:0000313" key="3">
    <source>
        <dbReference type="Proteomes" id="UP000245695"/>
    </source>
</evidence>
<keyword evidence="2" id="KW-0269">Exonuclease</keyword>
<sequence length="210" mass="24681">MKMVTYNIHKASDLNNKNTLNKITKYLKSKEFDVICIQEVLYPQFAKLKQNLNMDGVFCANIINQNMMYGICTFSKYEIDVHEHVLLTSKKEQRGFLYTNVFSKNGKFNIINTHLGLDKNERYIQINEILNYSNKLPNKIIICGDLNEKNLSINTYNDVAIYTGNFQKGTFIKNDARIDYIFSDKLITIDDYYIDKIDYSDHYPIICKFR</sequence>
<proteinExistence type="predicted"/>
<evidence type="ECO:0000259" key="1">
    <source>
        <dbReference type="Pfam" id="PF03372"/>
    </source>
</evidence>
<dbReference type="Gene3D" id="3.60.10.10">
    <property type="entry name" value="Endonuclease/exonuclease/phosphatase"/>
    <property type="match status" value="1"/>
</dbReference>
<keyword evidence="3" id="KW-1185">Reference proteome</keyword>
<dbReference type="InterPro" id="IPR051916">
    <property type="entry name" value="GPI-anchor_lipid_remodeler"/>
</dbReference>
<dbReference type="InterPro" id="IPR005135">
    <property type="entry name" value="Endo/exonuclease/phosphatase"/>
</dbReference>
<dbReference type="GO" id="GO:0006506">
    <property type="term" value="P:GPI anchor biosynthetic process"/>
    <property type="evidence" value="ECO:0007669"/>
    <property type="project" value="TreeGrafter"/>
</dbReference>
<dbReference type="PANTHER" id="PTHR14859:SF1">
    <property type="entry name" value="PGAP2-INTERACTING PROTEIN"/>
    <property type="match status" value="1"/>
</dbReference>
<dbReference type="AlphaFoldDB" id="A0A2P2BSA9"/>
<gene>
    <name evidence="2" type="ORF">FRIFI_1715</name>
</gene>
<keyword evidence="2" id="KW-0540">Nuclease</keyword>
<keyword evidence="2" id="KW-0378">Hydrolase</keyword>
<protein>
    <submittedName>
        <fullName evidence="2">Endonuclease/exonuclease/phosphatase protein</fullName>
    </submittedName>
</protein>
<dbReference type="EMBL" id="LN650648">
    <property type="protein sequence ID" value="CEI73248.1"/>
    <property type="molecule type" value="Genomic_DNA"/>
</dbReference>
<keyword evidence="2" id="KW-0255">Endonuclease</keyword>
<dbReference type="GO" id="GO:0004519">
    <property type="term" value="F:endonuclease activity"/>
    <property type="evidence" value="ECO:0007669"/>
    <property type="project" value="UniProtKB-KW"/>
</dbReference>
<dbReference type="PANTHER" id="PTHR14859">
    <property type="entry name" value="CALCOFLUOR WHITE HYPERSENSITIVE PROTEIN PRECURSOR"/>
    <property type="match status" value="1"/>
</dbReference>
<name>A0A2P2BSA9_9FIRM</name>
<organism evidence="2 3">
    <name type="scientific">Romboutsia hominis</name>
    <dbReference type="NCBI Taxonomy" id="1507512"/>
    <lineage>
        <taxon>Bacteria</taxon>
        <taxon>Bacillati</taxon>
        <taxon>Bacillota</taxon>
        <taxon>Clostridia</taxon>
        <taxon>Peptostreptococcales</taxon>
        <taxon>Peptostreptococcaceae</taxon>
        <taxon>Romboutsia</taxon>
    </lineage>
</organism>
<dbReference type="Pfam" id="PF03372">
    <property type="entry name" value="Exo_endo_phos"/>
    <property type="match status" value="1"/>
</dbReference>